<proteinExistence type="inferred from homology"/>
<dbReference type="GO" id="GO:0006352">
    <property type="term" value="P:DNA-templated transcription initiation"/>
    <property type="evidence" value="ECO:0007669"/>
    <property type="project" value="InterPro"/>
</dbReference>
<evidence type="ECO:0000256" key="1">
    <source>
        <dbReference type="ARBA" id="ARBA00007788"/>
    </source>
</evidence>
<sequence>MDPAQSQMVLDNLPLVGYVLGRMVRLETAVLDREDLYQEGVIGLMEAVTRWDPESAKLSTYAYRIIRGRIIDAMRRTHRERSRNGARDTQISYLPDGWDVPDNPQDVECVDRRVLVEQLAEAAGLTVREEQVIRGLLTGKTQADLARQAEVTGATISLRYGSAVKKMRDVA</sequence>
<dbReference type="AlphaFoldDB" id="A0A0F9HWN7"/>
<evidence type="ECO:0000256" key="7">
    <source>
        <dbReference type="ARBA" id="ARBA00024701"/>
    </source>
</evidence>
<keyword evidence="4" id="KW-0731">Sigma factor</keyword>
<reference evidence="9" key="1">
    <citation type="journal article" date="2015" name="Nature">
        <title>Complex archaea that bridge the gap between prokaryotes and eukaryotes.</title>
        <authorList>
            <person name="Spang A."/>
            <person name="Saw J.H."/>
            <person name="Jorgensen S.L."/>
            <person name="Zaremba-Niedzwiedzka K."/>
            <person name="Martijn J."/>
            <person name="Lind A.E."/>
            <person name="van Eijk R."/>
            <person name="Schleper C."/>
            <person name="Guy L."/>
            <person name="Ettema T.J."/>
        </authorList>
    </citation>
    <scope>NUCLEOTIDE SEQUENCE</scope>
</reference>
<dbReference type="InterPro" id="IPR016032">
    <property type="entry name" value="Sig_transdc_resp-reg_C-effctor"/>
</dbReference>
<keyword evidence="5" id="KW-0238">DNA-binding</keyword>
<evidence type="ECO:0000256" key="5">
    <source>
        <dbReference type="ARBA" id="ARBA00023125"/>
    </source>
</evidence>
<dbReference type="SUPFAM" id="SSF88946">
    <property type="entry name" value="Sigma2 domain of RNA polymerase sigma factors"/>
    <property type="match status" value="1"/>
</dbReference>
<dbReference type="SUPFAM" id="SSF46894">
    <property type="entry name" value="C-terminal effector domain of the bipartite response regulators"/>
    <property type="match status" value="1"/>
</dbReference>
<keyword evidence="3" id="KW-0805">Transcription regulation</keyword>
<gene>
    <name evidence="9" type="ORF">LCGC14_1732920</name>
</gene>
<keyword evidence="6" id="KW-0804">Transcription</keyword>
<dbReference type="PANTHER" id="PTHR30385">
    <property type="entry name" value="SIGMA FACTOR F FLAGELLAR"/>
    <property type="match status" value="1"/>
</dbReference>
<dbReference type="NCBIfam" id="TIGR02937">
    <property type="entry name" value="sigma70-ECF"/>
    <property type="match status" value="1"/>
</dbReference>
<evidence type="ECO:0000256" key="2">
    <source>
        <dbReference type="ARBA" id="ARBA00021245"/>
    </source>
</evidence>
<evidence type="ECO:0000256" key="4">
    <source>
        <dbReference type="ARBA" id="ARBA00023082"/>
    </source>
</evidence>
<evidence type="ECO:0000256" key="3">
    <source>
        <dbReference type="ARBA" id="ARBA00023015"/>
    </source>
</evidence>
<dbReference type="GO" id="GO:0016987">
    <property type="term" value="F:sigma factor activity"/>
    <property type="evidence" value="ECO:0007669"/>
    <property type="project" value="UniProtKB-KW"/>
</dbReference>
<protein>
    <recommendedName>
        <fullName evidence="2">RNA polymerase sigma factor SigS</fullName>
    </recommendedName>
</protein>
<comment type="similarity">
    <text evidence="1">Belongs to the sigma-70 factor family.</text>
</comment>
<feature type="domain" description="RNA polymerase sigma-70 region 2" evidence="8">
    <location>
        <begin position="9"/>
        <end position="79"/>
    </location>
</feature>
<comment type="caution">
    <text evidence="9">The sequence shown here is derived from an EMBL/GenBank/DDBJ whole genome shotgun (WGS) entry which is preliminary data.</text>
</comment>
<evidence type="ECO:0000256" key="6">
    <source>
        <dbReference type="ARBA" id="ARBA00023163"/>
    </source>
</evidence>
<accession>A0A0F9HWN7</accession>
<comment type="function">
    <text evidence="7">Sigma factors are initiation factors that promote the attachment of RNA polymerase to specific initiation sites and are then released. Sigma-S contributes to the protection against external stress, thus playing a role in cellular fitness and survival.</text>
</comment>
<dbReference type="InterPro" id="IPR013325">
    <property type="entry name" value="RNA_pol_sigma_r2"/>
</dbReference>
<dbReference type="InterPro" id="IPR007627">
    <property type="entry name" value="RNA_pol_sigma70_r2"/>
</dbReference>
<dbReference type="EMBL" id="LAZR01015750">
    <property type="protein sequence ID" value="KKM07537.1"/>
    <property type="molecule type" value="Genomic_DNA"/>
</dbReference>
<dbReference type="InterPro" id="IPR014284">
    <property type="entry name" value="RNA_pol_sigma-70_dom"/>
</dbReference>
<dbReference type="Gene3D" id="1.10.1740.10">
    <property type="match status" value="1"/>
</dbReference>
<dbReference type="Pfam" id="PF04542">
    <property type="entry name" value="Sigma70_r2"/>
    <property type="match status" value="1"/>
</dbReference>
<organism evidence="9">
    <name type="scientific">marine sediment metagenome</name>
    <dbReference type="NCBI Taxonomy" id="412755"/>
    <lineage>
        <taxon>unclassified sequences</taxon>
        <taxon>metagenomes</taxon>
        <taxon>ecological metagenomes</taxon>
    </lineage>
</organism>
<evidence type="ECO:0000313" key="9">
    <source>
        <dbReference type="EMBL" id="KKM07537.1"/>
    </source>
</evidence>
<evidence type="ECO:0000259" key="8">
    <source>
        <dbReference type="Pfam" id="PF04542"/>
    </source>
</evidence>
<dbReference type="GO" id="GO:0003677">
    <property type="term" value="F:DNA binding"/>
    <property type="evidence" value="ECO:0007669"/>
    <property type="project" value="UniProtKB-KW"/>
</dbReference>
<name>A0A0F9HWN7_9ZZZZ</name>